<accession>A0A7V0T5L0</accession>
<dbReference type="GO" id="GO:0030170">
    <property type="term" value="F:pyridoxal phosphate binding"/>
    <property type="evidence" value="ECO:0007669"/>
    <property type="project" value="InterPro"/>
</dbReference>
<evidence type="ECO:0000259" key="7">
    <source>
        <dbReference type="Pfam" id="PF00155"/>
    </source>
</evidence>
<evidence type="ECO:0000256" key="4">
    <source>
        <dbReference type="ARBA" id="ARBA00022679"/>
    </source>
</evidence>
<organism evidence="8">
    <name type="scientific">candidate division WOR-3 bacterium</name>
    <dbReference type="NCBI Taxonomy" id="2052148"/>
    <lineage>
        <taxon>Bacteria</taxon>
        <taxon>Bacteria division WOR-3</taxon>
    </lineage>
</organism>
<dbReference type="Gene3D" id="3.90.1150.10">
    <property type="entry name" value="Aspartate Aminotransferase, domain 1"/>
    <property type="match status" value="1"/>
</dbReference>
<keyword evidence="3 6" id="KW-0032">Aminotransferase</keyword>
<evidence type="ECO:0000256" key="6">
    <source>
        <dbReference type="RuleBase" id="RU000481"/>
    </source>
</evidence>
<protein>
    <recommendedName>
        <fullName evidence="6">Aminotransferase</fullName>
        <ecNumber evidence="6">2.6.1.-</ecNumber>
    </recommendedName>
</protein>
<dbReference type="EMBL" id="DSBX01000188">
    <property type="protein sequence ID" value="HDQ99597.1"/>
    <property type="molecule type" value="Genomic_DNA"/>
</dbReference>
<dbReference type="CDD" id="cd00609">
    <property type="entry name" value="AAT_like"/>
    <property type="match status" value="1"/>
</dbReference>
<dbReference type="InterPro" id="IPR050596">
    <property type="entry name" value="AspAT/PAT-like"/>
</dbReference>
<dbReference type="Gene3D" id="3.40.640.10">
    <property type="entry name" value="Type I PLP-dependent aspartate aminotransferase-like (Major domain)"/>
    <property type="match status" value="1"/>
</dbReference>
<dbReference type="Proteomes" id="UP000885672">
    <property type="component" value="Unassembled WGS sequence"/>
</dbReference>
<dbReference type="PANTHER" id="PTHR46383">
    <property type="entry name" value="ASPARTATE AMINOTRANSFERASE"/>
    <property type="match status" value="1"/>
</dbReference>
<comment type="caution">
    <text evidence="8">The sequence shown here is derived from an EMBL/GenBank/DDBJ whole genome shotgun (WGS) entry which is preliminary data.</text>
</comment>
<dbReference type="Pfam" id="PF00155">
    <property type="entry name" value="Aminotran_1_2"/>
    <property type="match status" value="1"/>
</dbReference>
<sequence length="401" mass="42746">MHRDREGGIVSPAAVALDIPVAATLRTGAIARARRARGEPVISLGLGEPEFATPPAVLEATRRALAEGFTRYSSPVGLPELRELIAGDLRCRGVLLAEPGNVVVTPGAKAAMFITLRVLLRPGDEVVLLEPCYVSYRPQVALACPGAVVRGCDLRRDDFAPDWPALAECLGPRTRVVVTNFPNNPTGRMLTPLELSRLARLVAERAPGAFVIADEVYDRLDWGGVRLSPVGAAAPVADRTITIGGLSKRCAMTGWRIGWLVAPAEVAAAAGLVQQHLNTCTCTFIQKGACAAFAAGDDGLDAYRRELDERAWVLNETARANDRLRLVPPQGGLFAFLDVSGTGLAADDFAARLLETSSVVVTPGNAFGRSWTDHIRVSLCAPTAEFRTGVSLLDRFVRGLP</sequence>
<keyword evidence="4 6" id="KW-0808">Transferase</keyword>
<evidence type="ECO:0000313" key="8">
    <source>
        <dbReference type="EMBL" id="HDQ99597.1"/>
    </source>
</evidence>
<dbReference type="InterPro" id="IPR015421">
    <property type="entry name" value="PyrdxlP-dep_Trfase_major"/>
</dbReference>
<evidence type="ECO:0000256" key="3">
    <source>
        <dbReference type="ARBA" id="ARBA00022576"/>
    </source>
</evidence>
<gene>
    <name evidence="8" type="ORF">ENN51_04850</name>
</gene>
<comment type="similarity">
    <text evidence="2 6">Belongs to the class-I pyridoxal-phosphate-dependent aminotransferase family.</text>
</comment>
<proteinExistence type="inferred from homology"/>
<evidence type="ECO:0000256" key="1">
    <source>
        <dbReference type="ARBA" id="ARBA00001933"/>
    </source>
</evidence>
<dbReference type="EC" id="2.6.1.-" evidence="6"/>
<dbReference type="InterPro" id="IPR015424">
    <property type="entry name" value="PyrdxlP-dep_Trfase"/>
</dbReference>
<dbReference type="InterPro" id="IPR015422">
    <property type="entry name" value="PyrdxlP-dep_Trfase_small"/>
</dbReference>
<evidence type="ECO:0000256" key="5">
    <source>
        <dbReference type="ARBA" id="ARBA00022898"/>
    </source>
</evidence>
<dbReference type="InterPro" id="IPR004839">
    <property type="entry name" value="Aminotransferase_I/II_large"/>
</dbReference>
<comment type="cofactor">
    <cofactor evidence="1 6">
        <name>pyridoxal 5'-phosphate</name>
        <dbReference type="ChEBI" id="CHEBI:597326"/>
    </cofactor>
</comment>
<dbReference type="PROSITE" id="PS00105">
    <property type="entry name" value="AA_TRANSFER_CLASS_1"/>
    <property type="match status" value="1"/>
</dbReference>
<dbReference type="InterPro" id="IPR004838">
    <property type="entry name" value="NHTrfase_class1_PyrdxlP-BS"/>
</dbReference>
<evidence type="ECO:0000256" key="2">
    <source>
        <dbReference type="ARBA" id="ARBA00007441"/>
    </source>
</evidence>
<dbReference type="SUPFAM" id="SSF53383">
    <property type="entry name" value="PLP-dependent transferases"/>
    <property type="match status" value="1"/>
</dbReference>
<dbReference type="GO" id="GO:0008483">
    <property type="term" value="F:transaminase activity"/>
    <property type="evidence" value="ECO:0007669"/>
    <property type="project" value="UniProtKB-KW"/>
</dbReference>
<dbReference type="GO" id="GO:0006520">
    <property type="term" value="P:amino acid metabolic process"/>
    <property type="evidence" value="ECO:0007669"/>
    <property type="project" value="InterPro"/>
</dbReference>
<reference evidence="8" key="1">
    <citation type="journal article" date="2020" name="mSystems">
        <title>Genome- and Community-Level Interaction Insights into Carbon Utilization and Element Cycling Functions of Hydrothermarchaeota in Hydrothermal Sediment.</title>
        <authorList>
            <person name="Zhou Z."/>
            <person name="Liu Y."/>
            <person name="Xu W."/>
            <person name="Pan J."/>
            <person name="Luo Z.H."/>
            <person name="Li M."/>
        </authorList>
    </citation>
    <scope>NUCLEOTIDE SEQUENCE [LARGE SCALE GENOMIC DNA]</scope>
    <source>
        <strain evidence="8">SpSt-1182</strain>
    </source>
</reference>
<name>A0A7V0T5L0_UNCW3</name>
<feature type="domain" description="Aminotransferase class I/classII large" evidence="7">
    <location>
        <begin position="40"/>
        <end position="384"/>
    </location>
</feature>
<dbReference type="AlphaFoldDB" id="A0A7V0T5L0"/>
<keyword evidence="5" id="KW-0663">Pyridoxal phosphate</keyword>